<feature type="chain" id="PRO_5046937304" evidence="2">
    <location>
        <begin position="22"/>
        <end position="741"/>
    </location>
</feature>
<dbReference type="Pfam" id="PF18370">
    <property type="entry name" value="RGI_lyase"/>
    <property type="match status" value="1"/>
</dbReference>
<dbReference type="GO" id="GO:0016829">
    <property type="term" value="F:lyase activity"/>
    <property type="evidence" value="ECO:0007669"/>
    <property type="project" value="UniProtKB-KW"/>
</dbReference>
<dbReference type="RefSeq" id="WP_212215336.1">
    <property type="nucleotide sequence ID" value="NZ_JAGUCO010000003.1"/>
</dbReference>
<evidence type="ECO:0000259" key="3">
    <source>
        <dbReference type="Pfam" id="PF18370"/>
    </source>
</evidence>
<feature type="region of interest" description="Disordered" evidence="1">
    <location>
        <begin position="358"/>
        <end position="381"/>
    </location>
</feature>
<accession>A0ABS5JTC3</accession>
<reference evidence="5 6" key="1">
    <citation type="journal article" date="2015" name="Int. J. Syst. Evol. Microbiol.">
        <title>Carboxylicivirga linearis sp. nov., isolated from a sea cucumber culture pond.</title>
        <authorList>
            <person name="Wang F.Q."/>
            <person name="Zhou Y.X."/>
            <person name="Lin X.Z."/>
            <person name="Chen G.J."/>
            <person name="Du Z.J."/>
        </authorList>
    </citation>
    <scope>NUCLEOTIDE SEQUENCE [LARGE SCALE GENOMIC DNA]</scope>
    <source>
        <strain evidence="5 6">FB218</strain>
    </source>
</reference>
<evidence type="ECO:0000313" key="5">
    <source>
        <dbReference type="EMBL" id="MBS2098097.1"/>
    </source>
</evidence>
<feature type="signal peptide" evidence="2">
    <location>
        <begin position="1"/>
        <end position="21"/>
    </location>
</feature>
<organism evidence="5 6">
    <name type="scientific">Carboxylicivirga linearis</name>
    <dbReference type="NCBI Taxonomy" id="1628157"/>
    <lineage>
        <taxon>Bacteria</taxon>
        <taxon>Pseudomonadati</taxon>
        <taxon>Bacteroidota</taxon>
        <taxon>Bacteroidia</taxon>
        <taxon>Marinilabiliales</taxon>
        <taxon>Marinilabiliaceae</taxon>
        <taxon>Carboxylicivirga</taxon>
    </lineage>
</organism>
<gene>
    <name evidence="5" type="ORF">KEM10_07375</name>
</gene>
<feature type="domain" description="Rhamnogalacturonan I lyase beta-sheet" evidence="3">
    <location>
        <begin position="37"/>
        <end position="105"/>
    </location>
</feature>
<evidence type="ECO:0000256" key="2">
    <source>
        <dbReference type="SAM" id="SignalP"/>
    </source>
</evidence>
<dbReference type="CDD" id="cd10318">
    <property type="entry name" value="RGL11"/>
    <property type="match status" value="1"/>
</dbReference>
<protein>
    <submittedName>
        <fullName evidence="5">Rhamnogalacturonan lyase</fullName>
    </submittedName>
</protein>
<dbReference type="PANTHER" id="PTHR43118:SF1">
    <property type="entry name" value="RHAMNOGALACTURONAN LYASE (EUROFUNG)"/>
    <property type="match status" value="1"/>
</dbReference>
<dbReference type="SUPFAM" id="SSF69318">
    <property type="entry name" value="Integrin alpha N-terminal domain"/>
    <property type="match status" value="1"/>
</dbReference>
<feature type="compositionally biased region" description="Basic and acidic residues" evidence="1">
    <location>
        <begin position="358"/>
        <end position="368"/>
    </location>
</feature>
<dbReference type="InterPro" id="IPR049366">
    <property type="entry name" value="RGL11_C"/>
</dbReference>
<proteinExistence type="predicted"/>
<dbReference type="PANTHER" id="PTHR43118">
    <property type="entry name" value="RHAMNOGALACTURONAN LYASE (EUROFUNG)"/>
    <property type="match status" value="1"/>
</dbReference>
<name>A0ABS5JTC3_9BACT</name>
<comment type="caution">
    <text evidence="5">The sequence shown here is derived from an EMBL/GenBank/DDBJ whole genome shotgun (WGS) entry which is preliminary data.</text>
</comment>
<evidence type="ECO:0000256" key="1">
    <source>
        <dbReference type="SAM" id="MobiDB-lite"/>
    </source>
</evidence>
<sequence length="741" mass="83274">MKRKLLTIALILTFGWIGAFAQNNSQLKGSAYSSSIQKEKLGRGLMAIRQADEKVAVGWRFLPEDDVKMSFDLYRQDGNKKPKKLNEDGLFKSTYFIDSSASNSNDITYILKEAGKKEVLAQYKLDAKAVKPYLTISMKEIPGDPDFRYSPNDACIGDLTGDGEMEIIIKRSNSGKDNSHRGVCNGGPIIEAYKMDGTFLWRVDLGVNIRQGAHYTQMMVYDFNGDGKAELAVKTAEGTVFGDGTNIGDINNDGITDYVDRDENSRTYGKIMSGPEFLSVIEGASGRELARADYIERGAPDSYGDRHGNRVDRYLGGVGYFDGERPSILICRGYYARTVLEAWDYRDGKLTKRWRFDSHSGDPKDREYAGQGNHNLSIGDVDGDGKDEVTYGACLINNDGTRGYNTKLGHGDAIHLTDIDIDRPGLEVWDCHEEVPTRAGSELRDAATGELLWGIPSYEDVGRALAADIDPRFRGCEVWTTHSHGVYTANGRLITERTPSINMAIWWDGDLNRELLNGSGVPRRPFVRIEKWNGDGVDRLSLPDEEDLIANNWTKGNPCISADIFGDWREELVVRTKDNKEVRIYMTPYETEHRFYSLLSDVIYRNSVITQNIAYNQPTQAGFYLGSDLGRFWPEYYTRGSQVHSKSGHGEGGRPNGMHMRLQGSERKVVKEFTCDDEVFELDARYDYDSYSWKVNGNEVSNQRVLKLNAADYPKGESLKLELETVIHGGVFKDEARLVFK</sequence>
<dbReference type="Gene3D" id="2.60.40.10">
    <property type="entry name" value="Immunoglobulins"/>
    <property type="match status" value="1"/>
</dbReference>
<keyword evidence="2" id="KW-0732">Signal</keyword>
<dbReference type="InterPro" id="IPR041624">
    <property type="entry name" value="RGI_lyase"/>
</dbReference>
<evidence type="ECO:0000313" key="6">
    <source>
        <dbReference type="Proteomes" id="UP000708576"/>
    </source>
</evidence>
<dbReference type="EMBL" id="JAGUCO010000003">
    <property type="protein sequence ID" value="MBS2098097.1"/>
    <property type="molecule type" value="Genomic_DNA"/>
</dbReference>
<feature type="domain" description="Rhamnogalacturonan lyase family 11 C-terminal" evidence="4">
    <location>
        <begin position="146"/>
        <end position="629"/>
    </location>
</feature>
<dbReference type="InterPro" id="IPR028994">
    <property type="entry name" value="Integrin_alpha_N"/>
</dbReference>
<dbReference type="InterPro" id="IPR013783">
    <property type="entry name" value="Ig-like_fold"/>
</dbReference>
<dbReference type="InterPro" id="IPR034641">
    <property type="entry name" value="RGL11"/>
</dbReference>
<keyword evidence="6" id="KW-1185">Reference proteome</keyword>
<keyword evidence="5" id="KW-0456">Lyase</keyword>
<dbReference type="Pfam" id="PF21348">
    <property type="entry name" value="RGL11_C"/>
    <property type="match status" value="1"/>
</dbReference>
<dbReference type="Proteomes" id="UP000708576">
    <property type="component" value="Unassembled WGS sequence"/>
</dbReference>
<evidence type="ECO:0000259" key="4">
    <source>
        <dbReference type="Pfam" id="PF21348"/>
    </source>
</evidence>